<sequence length="373" mass="43168">MAYRGVIRLAGRFRPFPSALWSGFFILEAKLKRAPGANIELMPDGLSDEITCLIFWDPFMPDIGCGSVRDGLCGRRARRACRFRRLAKIMLYLWQNGRCGRENGMPVSAEDGRVLAGPERESAVFEDGLKRKYDLWLEEIFSLLPEDVQRKFWESLDDWLLYLEILIQQTGFQKKKVRQITEKAKIFAEDIENIEDLQKLPLHQLNVLANQEISELKLFSLLQGAVQCSGNRLMLGLDLPAMTVLNVRVVQTVAAAYGFDVRKPFETVAALKVFHCATVPKRFQKQYWEELKAFAEKQEEIDVRKPITGLPWMNHLLVQLFKGFVVHMLRKKRYNGWPLLSMAIGGWANFRVTKDVTDLAKRFYQYRLSRENE</sequence>
<dbReference type="Proteomes" id="UP000257014">
    <property type="component" value="Unassembled WGS sequence"/>
</dbReference>
<evidence type="ECO:0000313" key="1">
    <source>
        <dbReference type="EMBL" id="REJ31435.1"/>
    </source>
</evidence>
<dbReference type="Pfam" id="PF12787">
    <property type="entry name" value="EcsC"/>
    <property type="match status" value="1"/>
</dbReference>
<dbReference type="AlphaFoldDB" id="A0A3E0K8I5"/>
<evidence type="ECO:0000313" key="2">
    <source>
        <dbReference type="Proteomes" id="UP000257014"/>
    </source>
</evidence>
<protein>
    <submittedName>
        <fullName evidence="1">ABC transporter substrate-binding protein</fullName>
    </submittedName>
</protein>
<gene>
    <name evidence="1" type="ORF">C6P37_01215</name>
</gene>
<name>A0A3E0K8I5_9BACI</name>
<comment type="caution">
    <text evidence="1">The sequence shown here is derived from an EMBL/GenBank/DDBJ whole genome shotgun (WGS) entry which is preliminary data.</text>
</comment>
<dbReference type="PANTHER" id="PTHR41260">
    <property type="entry name" value="PROTEIN ECSC"/>
    <property type="match status" value="1"/>
</dbReference>
<organism evidence="1 2">
    <name type="scientific">Caldibacillus debilis</name>
    <dbReference type="NCBI Taxonomy" id="301148"/>
    <lineage>
        <taxon>Bacteria</taxon>
        <taxon>Bacillati</taxon>
        <taxon>Bacillota</taxon>
        <taxon>Bacilli</taxon>
        <taxon>Bacillales</taxon>
        <taxon>Bacillaceae</taxon>
        <taxon>Caldibacillus</taxon>
    </lineage>
</organism>
<dbReference type="EMBL" id="QEWE01000005">
    <property type="protein sequence ID" value="REJ31435.1"/>
    <property type="molecule type" value="Genomic_DNA"/>
</dbReference>
<reference evidence="1 2" key="1">
    <citation type="submission" date="2018-03" db="EMBL/GenBank/DDBJ databases">
        <authorList>
            <person name="Keele B.F."/>
        </authorList>
    </citation>
    <scope>NUCLEOTIDE SEQUENCE [LARGE SCALE GENOMIC DNA]</scope>
    <source>
        <strain evidence="1">ZCTH4_d</strain>
    </source>
</reference>
<dbReference type="PANTHER" id="PTHR41260:SF1">
    <property type="entry name" value="PROTEIN ECSC"/>
    <property type="match status" value="1"/>
</dbReference>
<proteinExistence type="predicted"/>
<accession>A0A3E0K8I5</accession>
<dbReference type="InterPro" id="IPR024787">
    <property type="entry name" value="EcsC"/>
</dbReference>